<feature type="domain" description="Tyrosine specific protein phosphatases" evidence="2">
    <location>
        <begin position="195"/>
        <end position="264"/>
    </location>
</feature>
<dbReference type="SMART" id="SM00194">
    <property type="entry name" value="PTPc"/>
    <property type="match status" value="1"/>
</dbReference>
<feature type="domain" description="Tyrosine-protein phosphatase" evidence="1">
    <location>
        <begin position="99"/>
        <end position="273"/>
    </location>
</feature>
<name>K1RNP4_MAGGI</name>
<protein>
    <submittedName>
        <fullName evidence="3">Receptor-type tyrosine-protein phosphatase zeta</fullName>
    </submittedName>
</protein>
<dbReference type="InterPro" id="IPR003595">
    <property type="entry name" value="Tyr_Pase_cat"/>
</dbReference>
<evidence type="ECO:0000259" key="2">
    <source>
        <dbReference type="PROSITE" id="PS50056"/>
    </source>
</evidence>
<feature type="domain" description="Tyrosine-protein phosphatase" evidence="1">
    <location>
        <begin position="27"/>
        <end position="71"/>
    </location>
</feature>
<sequence length="286" mass="32334">MSVSFLQWYESLNTQCFAAYLVRTWASAGIGRTGTYIAIDVLFEAGKTEKKINIAEYVKKMRQNRMNMVQTFRLLSVRPHYAETDYKMSSHVHGVRSAIVPLDKYIIYLTSNVPKRGSYINAIVVPNAFIITHFPAPGDTVDFLRLITDHDCELVVSTEPLHEVESKSNETWSVNVIQPSSVLTLYSSQTVSQILGLVSFTQKITTNNPIIVVSRDGAALCGVFCALYNLIQQLTMDEEIDVLSVVRLLQTRRPELCSSLEEYGMIHDTLKSFIQLQTGENVYYNQ</sequence>
<dbReference type="PROSITE" id="PS50055">
    <property type="entry name" value="TYR_PHOSPHATASE_PTP"/>
    <property type="match status" value="2"/>
</dbReference>
<gene>
    <name evidence="3" type="ORF">CGI_10013473</name>
</gene>
<keyword evidence="3" id="KW-0675">Receptor</keyword>
<organism evidence="3">
    <name type="scientific">Magallana gigas</name>
    <name type="common">Pacific oyster</name>
    <name type="synonym">Crassostrea gigas</name>
    <dbReference type="NCBI Taxonomy" id="29159"/>
    <lineage>
        <taxon>Eukaryota</taxon>
        <taxon>Metazoa</taxon>
        <taxon>Spiralia</taxon>
        <taxon>Lophotrochozoa</taxon>
        <taxon>Mollusca</taxon>
        <taxon>Bivalvia</taxon>
        <taxon>Autobranchia</taxon>
        <taxon>Pteriomorphia</taxon>
        <taxon>Ostreida</taxon>
        <taxon>Ostreoidea</taxon>
        <taxon>Ostreidae</taxon>
        <taxon>Magallana</taxon>
    </lineage>
</organism>
<proteinExistence type="predicted"/>
<dbReference type="SMART" id="SM00404">
    <property type="entry name" value="PTPc_motif"/>
    <property type="match status" value="2"/>
</dbReference>
<dbReference type="HOGENOM" id="CLU_001645_8_0_1"/>
<dbReference type="AlphaFoldDB" id="K1RNP4"/>
<dbReference type="InterPro" id="IPR000242">
    <property type="entry name" value="PTP_cat"/>
</dbReference>
<accession>K1RNP4</accession>
<reference evidence="3" key="1">
    <citation type="journal article" date="2012" name="Nature">
        <title>The oyster genome reveals stress adaptation and complexity of shell formation.</title>
        <authorList>
            <person name="Zhang G."/>
            <person name="Fang X."/>
            <person name="Guo X."/>
            <person name="Li L."/>
            <person name="Luo R."/>
            <person name="Xu F."/>
            <person name="Yang P."/>
            <person name="Zhang L."/>
            <person name="Wang X."/>
            <person name="Qi H."/>
            <person name="Xiong Z."/>
            <person name="Que H."/>
            <person name="Xie Y."/>
            <person name="Holland P.W."/>
            <person name="Paps J."/>
            <person name="Zhu Y."/>
            <person name="Wu F."/>
            <person name="Chen Y."/>
            <person name="Wang J."/>
            <person name="Peng C."/>
            <person name="Meng J."/>
            <person name="Yang L."/>
            <person name="Liu J."/>
            <person name="Wen B."/>
            <person name="Zhang N."/>
            <person name="Huang Z."/>
            <person name="Zhu Q."/>
            <person name="Feng Y."/>
            <person name="Mount A."/>
            <person name="Hedgecock D."/>
            <person name="Xu Z."/>
            <person name="Liu Y."/>
            <person name="Domazet-Loso T."/>
            <person name="Du Y."/>
            <person name="Sun X."/>
            <person name="Zhang S."/>
            <person name="Liu B."/>
            <person name="Cheng P."/>
            <person name="Jiang X."/>
            <person name="Li J."/>
            <person name="Fan D."/>
            <person name="Wang W."/>
            <person name="Fu W."/>
            <person name="Wang T."/>
            <person name="Wang B."/>
            <person name="Zhang J."/>
            <person name="Peng Z."/>
            <person name="Li Y."/>
            <person name="Li N."/>
            <person name="Wang J."/>
            <person name="Chen M."/>
            <person name="He Y."/>
            <person name="Tan F."/>
            <person name="Song X."/>
            <person name="Zheng Q."/>
            <person name="Huang R."/>
            <person name="Yang H."/>
            <person name="Du X."/>
            <person name="Chen L."/>
            <person name="Yang M."/>
            <person name="Gaffney P.M."/>
            <person name="Wang S."/>
            <person name="Luo L."/>
            <person name="She Z."/>
            <person name="Ming Y."/>
            <person name="Huang W."/>
            <person name="Zhang S."/>
            <person name="Huang B."/>
            <person name="Zhang Y."/>
            <person name="Qu T."/>
            <person name="Ni P."/>
            <person name="Miao G."/>
            <person name="Wang J."/>
            <person name="Wang Q."/>
            <person name="Steinberg C.E."/>
            <person name="Wang H."/>
            <person name="Li N."/>
            <person name="Qian L."/>
            <person name="Zhang G."/>
            <person name="Li Y."/>
            <person name="Yang H."/>
            <person name="Liu X."/>
            <person name="Wang J."/>
            <person name="Yin Y."/>
            <person name="Wang J."/>
        </authorList>
    </citation>
    <scope>NUCLEOTIDE SEQUENCE [LARGE SCALE GENOMIC DNA]</scope>
    <source>
        <strain evidence="3">05x7-T-G4-1.051#20</strain>
    </source>
</reference>
<feature type="domain" description="Tyrosine specific protein phosphatases" evidence="2">
    <location>
        <begin position="27"/>
        <end position="76"/>
    </location>
</feature>
<dbReference type="GO" id="GO:0004725">
    <property type="term" value="F:protein tyrosine phosphatase activity"/>
    <property type="evidence" value="ECO:0007669"/>
    <property type="project" value="InterPro"/>
</dbReference>
<dbReference type="PANTHER" id="PTHR19134:SF561">
    <property type="entry name" value="PROTEIN TYROSINE PHOSPHATASE 36E, ISOFORM A"/>
    <property type="match status" value="1"/>
</dbReference>
<dbReference type="PROSITE" id="PS50056">
    <property type="entry name" value="TYR_PHOSPHATASE_2"/>
    <property type="match status" value="2"/>
</dbReference>
<dbReference type="Gene3D" id="3.90.190.10">
    <property type="entry name" value="Protein tyrosine phosphatase superfamily"/>
    <property type="match status" value="3"/>
</dbReference>
<dbReference type="SUPFAM" id="SSF52799">
    <property type="entry name" value="(Phosphotyrosine protein) phosphatases II"/>
    <property type="match status" value="2"/>
</dbReference>
<dbReference type="InParanoid" id="K1RNP4"/>
<dbReference type="Pfam" id="PF00102">
    <property type="entry name" value="Y_phosphatase"/>
    <property type="match status" value="3"/>
</dbReference>
<evidence type="ECO:0000313" key="3">
    <source>
        <dbReference type="EMBL" id="EKC43250.1"/>
    </source>
</evidence>
<dbReference type="PANTHER" id="PTHR19134">
    <property type="entry name" value="RECEPTOR-TYPE TYROSINE-PROTEIN PHOSPHATASE"/>
    <property type="match status" value="1"/>
</dbReference>
<dbReference type="InterPro" id="IPR029021">
    <property type="entry name" value="Prot-tyrosine_phosphatase-like"/>
</dbReference>
<dbReference type="InterPro" id="IPR050348">
    <property type="entry name" value="Protein-Tyr_Phosphatase"/>
</dbReference>
<evidence type="ECO:0000259" key="1">
    <source>
        <dbReference type="PROSITE" id="PS50055"/>
    </source>
</evidence>
<dbReference type="InterPro" id="IPR000387">
    <property type="entry name" value="Tyr_Pase_dom"/>
</dbReference>
<dbReference type="EMBL" id="JH815940">
    <property type="protein sequence ID" value="EKC43250.1"/>
    <property type="molecule type" value="Genomic_DNA"/>
</dbReference>